<accession>A0A382KH91</accession>
<reference evidence="1" key="1">
    <citation type="submission" date="2018-05" db="EMBL/GenBank/DDBJ databases">
        <authorList>
            <person name="Lanie J.A."/>
            <person name="Ng W.-L."/>
            <person name="Kazmierczak K.M."/>
            <person name="Andrzejewski T.M."/>
            <person name="Davidsen T.M."/>
            <person name="Wayne K.J."/>
            <person name="Tettelin H."/>
            <person name="Glass J.I."/>
            <person name="Rusch D."/>
            <person name="Podicherti R."/>
            <person name="Tsui H.-C.T."/>
            <person name="Winkler M.E."/>
        </authorList>
    </citation>
    <scope>NUCLEOTIDE SEQUENCE</scope>
</reference>
<sequence length="35" mass="3973">MAIENTQILTRQDFVSDQDVRWCPGCGDYAILSQV</sequence>
<organism evidence="1">
    <name type="scientific">marine metagenome</name>
    <dbReference type="NCBI Taxonomy" id="408172"/>
    <lineage>
        <taxon>unclassified sequences</taxon>
        <taxon>metagenomes</taxon>
        <taxon>ecological metagenomes</taxon>
    </lineage>
</organism>
<feature type="non-terminal residue" evidence="1">
    <location>
        <position position="35"/>
    </location>
</feature>
<dbReference type="EMBL" id="UINC01079765">
    <property type="protein sequence ID" value="SVC22091.1"/>
    <property type="molecule type" value="Genomic_DNA"/>
</dbReference>
<protein>
    <recommendedName>
        <fullName evidence="2">2-oxoacid:ferredoxin oxidoreductase subunit beta</fullName>
    </recommendedName>
</protein>
<gene>
    <name evidence="1" type="ORF">METZ01_LOCUS274945</name>
</gene>
<evidence type="ECO:0008006" key="2">
    <source>
        <dbReference type="Google" id="ProtNLM"/>
    </source>
</evidence>
<evidence type="ECO:0000313" key="1">
    <source>
        <dbReference type="EMBL" id="SVC22091.1"/>
    </source>
</evidence>
<name>A0A382KH91_9ZZZZ</name>
<proteinExistence type="predicted"/>
<dbReference type="AlphaFoldDB" id="A0A382KH91"/>